<keyword evidence="1" id="KW-0812">Transmembrane</keyword>
<evidence type="ECO:0000313" key="2">
    <source>
        <dbReference type="EMBL" id="ETO40242.1"/>
    </source>
</evidence>
<dbReference type="Gene3D" id="1.10.510.10">
    <property type="entry name" value="Transferase(Phosphotransferase) domain 1"/>
    <property type="match status" value="1"/>
</dbReference>
<dbReference type="PATRIC" id="fig|1221538.3.peg.861"/>
<dbReference type="Proteomes" id="UP000019474">
    <property type="component" value="Unassembled WGS sequence"/>
</dbReference>
<keyword evidence="1" id="KW-1133">Transmembrane helix</keyword>
<proteinExistence type="predicted"/>
<gene>
    <name evidence="2" type="ORF">B808_853</name>
</gene>
<keyword evidence="3" id="KW-1185">Reference proteome</keyword>
<accession>W9EDS4</accession>
<comment type="caution">
    <text evidence="2">The sequence shown here is derived from an EMBL/GenBank/DDBJ whole genome shotgun (WGS) entry which is preliminary data.</text>
</comment>
<dbReference type="AlphaFoldDB" id="W9EDS4"/>
<evidence type="ECO:0000313" key="3">
    <source>
        <dbReference type="Proteomes" id="UP000019474"/>
    </source>
</evidence>
<evidence type="ECO:0000256" key="1">
    <source>
        <dbReference type="SAM" id="Phobius"/>
    </source>
</evidence>
<protein>
    <submittedName>
        <fullName evidence="2">Uncharacterized protein, YUKC</fullName>
    </submittedName>
</protein>
<dbReference type="Pfam" id="PF10140">
    <property type="entry name" value="YukC"/>
    <property type="match status" value="1"/>
</dbReference>
<dbReference type="RefSeq" id="WP_009166380.1">
    <property type="nucleotide sequence ID" value="NZ_ALXG01000035.1"/>
</dbReference>
<reference evidence="2 3" key="1">
    <citation type="submission" date="2012-08" db="EMBL/GenBank/DDBJ databases">
        <title>Genome sequencing of Lactobacillus florum 8D.</title>
        <authorList>
            <person name="Kim E.B."/>
            <person name="Marco M.L."/>
        </authorList>
    </citation>
    <scope>NUCLEOTIDE SEQUENCE [LARGE SCALE GENOMIC DNA]</scope>
    <source>
        <strain evidence="2 3">8D</strain>
    </source>
</reference>
<name>W9EDS4_9LACO</name>
<dbReference type="EMBL" id="ALXG01000035">
    <property type="protein sequence ID" value="ETO40242.1"/>
    <property type="molecule type" value="Genomic_DNA"/>
</dbReference>
<sequence length="310" mass="35555">MREISNGTMQLKLNNLTDRIEIYLSAEQVQENVLVTINNYLSLDSNLFLRGHIEHQDDGSYKLTYQNPGKLMSLRNTASQASYIDRLKLSLAVIDLIALPHYRFIMFLNPRNILVAPGERLLVAHRGIRELLDPRELTSTEKLKQIKAMIISIVVKQVEFDEIINDTDLIGSNKFAAKILSLPSLEAVKDYLLKLAQTESERRNKVIKTMPKWLYDLLRWGSVTLAVITVLIGLSWGISLHHNHEQQLALKSANSYLDGRYQDADLGAIHEVDHEIMHNEVNLGQLERAVHRTVIDEQQTDSEWSRKFHL</sequence>
<dbReference type="InterPro" id="IPR018778">
    <property type="entry name" value="T7SS_EssB"/>
</dbReference>
<keyword evidence="1" id="KW-0472">Membrane</keyword>
<feature type="transmembrane region" description="Helical" evidence="1">
    <location>
        <begin position="217"/>
        <end position="238"/>
    </location>
</feature>
<organism evidence="2 3">
    <name type="scientific">Fructilactobacillus florum 8D</name>
    <dbReference type="NCBI Taxonomy" id="1221538"/>
    <lineage>
        <taxon>Bacteria</taxon>
        <taxon>Bacillati</taxon>
        <taxon>Bacillota</taxon>
        <taxon>Bacilli</taxon>
        <taxon>Lactobacillales</taxon>
        <taxon>Lactobacillaceae</taxon>
        <taxon>Fructilactobacillus</taxon>
    </lineage>
</organism>